<organism evidence="1 2">
    <name type="scientific">Neorhizobium turbinariae</name>
    <dbReference type="NCBI Taxonomy" id="2937795"/>
    <lineage>
        <taxon>Bacteria</taxon>
        <taxon>Pseudomonadati</taxon>
        <taxon>Pseudomonadota</taxon>
        <taxon>Alphaproteobacteria</taxon>
        <taxon>Hyphomicrobiales</taxon>
        <taxon>Rhizobiaceae</taxon>
        <taxon>Rhizobium/Agrobacterium group</taxon>
        <taxon>Neorhizobium</taxon>
    </lineage>
</organism>
<accession>A0ABT0ISH7</accession>
<reference evidence="1 2" key="1">
    <citation type="submission" date="2022-04" db="EMBL/GenBank/DDBJ databases">
        <title>Rhizobium coralii sp. nov., isolated from coral Turbinaria peltata.</title>
        <authorList>
            <person name="Sun H."/>
        </authorList>
    </citation>
    <scope>NUCLEOTIDE SEQUENCE [LARGE SCALE GENOMIC DNA]</scope>
    <source>
        <strain evidence="1 2">NTR19</strain>
    </source>
</reference>
<dbReference type="RefSeq" id="WP_248683380.1">
    <property type="nucleotide sequence ID" value="NZ_JALPRY010000014.1"/>
</dbReference>
<dbReference type="Proteomes" id="UP001202827">
    <property type="component" value="Unassembled WGS sequence"/>
</dbReference>
<gene>
    <name evidence="1" type="ORF">M0654_12465</name>
</gene>
<proteinExistence type="predicted"/>
<evidence type="ECO:0000313" key="1">
    <source>
        <dbReference type="EMBL" id="MCK8780798.1"/>
    </source>
</evidence>
<sequence length="64" mass="7282">MPARPNEWSRGEAEKAIRAVFDAAKTGETQMVIDFDGTFEIRFVRPRVKQRTNEFLAQGGPLDE</sequence>
<keyword evidence="2" id="KW-1185">Reference proteome</keyword>
<protein>
    <submittedName>
        <fullName evidence="1">Uncharacterized protein</fullName>
    </submittedName>
</protein>
<comment type="caution">
    <text evidence="1">The sequence shown here is derived from an EMBL/GenBank/DDBJ whole genome shotgun (WGS) entry which is preliminary data.</text>
</comment>
<dbReference type="EMBL" id="JALPRY010000014">
    <property type="protein sequence ID" value="MCK8780798.1"/>
    <property type="molecule type" value="Genomic_DNA"/>
</dbReference>
<name>A0ABT0ISH7_9HYPH</name>
<evidence type="ECO:0000313" key="2">
    <source>
        <dbReference type="Proteomes" id="UP001202827"/>
    </source>
</evidence>